<evidence type="ECO:0000313" key="4">
    <source>
        <dbReference type="Proteomes" id="UP000663870"/>
    </source>
</evidence>
<comment type="caution">
    <text evidence="1">The sequence shown here is derived from an EMBL/GenBank/DDBJ whole genome shotgun (WGS) entry which is preliminary data.</text>
</comment>
<evidence type="ECO:0000313" key="2">
    <source>
        <dbReference type="EMBL" id="CAF1598979.1"/>
    </source>
</evidence>
<protein>
    <recommendedName>
        <fullName evidence="5">Glutamine amidotransferase domain-containing protein</fullName>
    </recommendedName>
</protein>
<evidence type="ECO:0000313" key="3">
    <source>
        <dbReference type="Proteomes" id="UP000663854"/>
    </source>
</evidence>
<reference evidence="1" key="1">
    <citation type="submission" date="2021-02" db="EMBL/GenBank/DDBJ databases">
        <authorList>
            <person name="Nowell W R."/>
        </authorList>
    </citation>
    <scope>NUCLEOTIDE SEQUENCE</scope>
</reference>
<dbReference type="AlphaFoldDB" id="A0A815GZG8"/>
<dbReference type="EMBL" id="CAJNOH010003686">
    <property type="protein sequence ID" value="CAF1345418.1"/>
    <property type="molecule type" value="Genomic_DNA"/>
</dbReference>
<organism evidence="1 3">
    <name type="scientific">Rotaria sordida</name>
    <dbReference type="NCBI Taxonomy" id="392033"/>
    <lineage>
        <taxon>Eukaryota</taxon>
        <taxon>Metazoa</taxon>
        <taxon>Spiralia</taxon>
        <taxon>Gnathifera</taxon>
        <taxon>Rotifera</taxon>
        <taxon>Eurotatoria</taxon>
        <taxon>Bdelloidea</taxon>
        <taxon>Philodinida</taxon>
        <taxon>Philodinidae</taxon>
        <taxon>Rotaria</taxon>
    </lineage>
</organism>
<dbReference type="SUPFAM" id="SSF52317">
    <property type="entry name" value="Class I glutamine amidotransferase-like"/>
    <property type="match status" value="1"/>
</dbReference>
<sequence length="269" mass="32189">MHHRDSFDLPPNATILAYTTNNYIAAFRFGSAYCVQFHPEATFSEFNEWIQQTRTDELELYENININKILYQAEACPRQATSSFSNDRFQIARYRSKSNEYLSIKHVKLNFTELIRLFRSTPNLCYLNVCIDDSSNDKLFSSPIFSVLSLKLHIIRSDTMMKNLIKNLPNLIHLTIISEHINLDGYQWEEIMVGYLSQLKQFRFQMHYYIDHSNDEHFDIDRILLSYQTPFWLIEQKTFVRIQWNTNDENTYLFVYTLPYYFDFFCSLL</sequence>
<proteinExistence type="predicted"/>
<keyword evidence="4" id="KW-1185">Reference proteome</keyword>
<evidence type="ECO:0000313" key="1">
    <source>
        <dbReference type="EMBL" id="CAF1345418.1"/>
    </source>
</evidence>
<name>A0A815GZG8_9BILA</name>
<dbReference type="Gene3D" id="3.40.50.880">
    <property type="match status" value="1"/>
</dbReference>
<dbReference type="PROSITE" id="PS51273">
    <property type="entry name" value="GATASE_TYPE_1"/>
    <property type="match status" value="1"/>
</dbReference>
<dbReference type="Proteomes" id="UP000663870">
    <property type="component" value="Unassembled WGS sequence"/>
</dbReference>
<gene>
    <name evidence="2" type="ORF">JXQ802_LOCUS48074</name>
    <name evidence="1" type="ORF">PYM288_LOCUS32111</name>
</gene>
<evidence type="ECO:0008006" key="5">
    <source>
        <dbReference type="Google" id="ProtNLM"/>
    </source>
</evidence>
<accession>A0A815GZG8</accession>
<dbReference type="Proteomes" id="UP000663854">
    <property type="component" value="Unassembled WGS sequence"/>
</dbReference>
<dbReference type="EMBL" id="CAJNOL010005041">
    <property type="protein sequence ID" value="CAF1598979.1"/>
    <property type="molecule type" value="Genomic_DNA"/>
</dbReference>
<dbReference type="InterPro" id="IPR029062">
    <property type="entry name" value="Class_I_gatase-like"/>
</dbReference>